<sequence>MTFNLRRLVQPFDQSGDPDKPRWYHSWWFGGLLVAAVILCLLTFLSAAFFERRELMPLAATGAMLHLAISAVEWAAGLRRQACNTLYLATLFVMTASAALYA</sequence>
<dbReference type="RefSeq" id="WP_316704247.1">
    <property type="nucleotide sequence ID" value="NZ_CP136337.1"/>
</dbReference>
<protein>
    <submittedName>
        <fullName evidence="2">Uncharacterized protein</fullName>
    </submittedName>
</protein>
<feature type="transmembrane region" description="Helical" evidence="1">
    <location>
        <begin position="84"/>
        <end position="101"/>
    </location>
</feature>
<organism evidence="2 3">
    <name type="scientific">Piscinibacter gummiphilus</name>
    <dbReference type="NCBI Taxonomy" id="946333"/>
    <lineage>
        <taxon>Bacteria</taxon>
        <taxon>Pseudomonadati</taxon>
        <taxon>Pseudomonadota</taxon>
        <taxon>Betaproteobacteria</taxon>
        <taxon>Burkholderiales</taxon>
        <taxon>Sphaerotilaceae</taxon>
        <taxon>Piscinibacter</taxon>
    </lineage>
</organism>
<feature type="transmembrane region" description="Helical" evidence="1">
    <location>
        <begin position="57"/>
        <end position="78"/>
    </location>
</feature>
<dbReference type="EMBL" id="CP136337">
    <property type="protein sequence ID" value="WOB11111.1"/>
    <property type="molecule type" value="Genomic_DNA"/>
</dbReference>
<dbReference type="Proteomes" id="UP001303946">
    <property type="component" value="Plasmid unnamed1"/>
</dbReference>
<keyword evidence="3" id="KW-1185">Reference proteome</keyword>
<evidence type="ECO:0000313" key="3">
    <source>
        <dbReference type="Proteomes" id="UP001303946"/>
    </source>
</evidence>
<keyword evidence="1" id="KW-0472">Membrane</keyword>
<accession>A0ABZ0D6G3</accession>
<gene>
    <name evidence="2" type="ORF">RXV79_27110</name>
</gene>
<name>A0ABZ0D6G3_9BURK</name>
<keyword evidence="1" id="KW-1133">Transmembrane helix</keyword>
<keyword evidence="1" id="KW-0812">Transmembrane</keyword>
<evidence type="ECO:0000313" key="2">
    <source>
        <dbReference type="EMBL" id="WOB11111.1"/>
    </source>
</evidence>
<geneLocation type="plasmid" evidence="2 3">
    <name>unnamed1</name>
</geneLocation>
<feature type="transmembrane region" description="Helical" evidence="1">
    <location>
        <begin position="27"/>
        <end position="50"/>
    </location>
</feature>
<evidence type="ECO:0000256" key="1">
    <source>
        <dbReference type="SAM" id="Phobius"/>
    </source>
</evidence>
<proteinExistence type="predicted"/>
<keyword evidence="2" id="KW-0614">Plasmid</keyword>
<reference evidence="2 3" key="1">
    <citation type="submission" date="2023-10" db="EMBL/GenBank/DDBJ databases">
        <title>Bacteria for the degradation of biodegradable plastic PBAT(Polybutylene adipate terephthalate).</title>
        <authorList>
            <person name="Weon H.-Y."/>
            <person name="Yeon J."/>
        </authorList>
    </citation>
    <scope>NUCLEOTIDE SEQUENCE [LARGE SCALE GENOMIC DNA]</scope>
    <source>
        <strain evidence="2 3">SBD 7-3</strain>
        <plasmid evidence="2 3">unnamed1</plasmid>
    </source>
</reference>